<dbReference type="EMBL" id="QJSX01000028">
    <property type="protein sequence ID" value="PYE48666.1"/>
    <property type="molecule type" value="Genomic_DNA"/>
</dbReference>
<name>A0A318S3A7_9DEIO</name>
<dbReference type="InterPro" id="IPR050583">
    <property type="entry name" value="Mycobacterial_A85_antigen"/>
</dbReference>
<evidence type="ECO:0000313" key="3">
    <source>
        <dbReference type="Proteomes" id="UP000248326"/>
    </source>
</evidence>
<evidence type="ECO:0000313" key="2">
    <source>
        <dbReference type="EMBL" id="PYE48666.1"/>
    </source>
</evidence>
<feature type="chain" id="PRO_5016244750" evidence="1">
    <location>
        <begin position="24"/>
        <end position="296"/>
    </location>
</feature>
<dbReference type="AlphaFoldDB" id="A0A318S3A7"/>
<keyword evidence="2" id="KW-0378">Hydrolase</keyword>
<dbReference type="SUPFAM" id="SSF53474">
    <property type="entry name" value="alpha/beta-Hydrolases"/>
    <property type="match status" value="1"/>
</dbReference>
<comment type="caution">
    <text evidence="2">The sequence shown here is derived from an EMBL/GenBank/DDBJ whole genome shotgun (WGS) entry which is preliminary data.</text>
</comment>
<organism evidence="2 3">
    <name type="scientific">Deinococcus yavapaiensis KR-236</name>
    <dbReference type="NCBI Taxonomy" id="694435"/>
    <lineage>
        <taxon>Bacteria</taxon>
        <taxon>Thermotogati</taxon>
        <taxon>Deinococcota</taxon>
        <taxon>Deinococci</taxon>
        <taxon>Deinococcales</taxon>
        <taxon>Deinococcaceae</taxon>
        <taxon>Deinococcus</taxon>
    </lineage>
</organism>
<dbReference type="PANTHER" id="PTHR48098:SF6">
    <property type="entry name" value="FERRI-BACILLIBACTIN ESTERASE BESA"/>
    <property type="match status" value="1"/>
</dbReference>
<dbReference type="OrthoDB" id="9784036at2"/>
<dbReference type="InterPro" id="IPR000801">
    <property type="entry name" value="Esterase-like"/>
</dbReference>
<reference evidence="2 3" key="1">
    <citation type="submission" date="2018-06" db="EMBL/GenBank/DDBJ databases">
        <title>Genomic Encyclopedia of Type Strains, Phase IV (KMG-IV): sequencing the most valuable type-strain genomes for metagenomic binning, comparative biology and taxonomic classification.</title>
        <authorList>
            <person name="Goeker M."/>
        </authorList>
    </citation>
    <scope>NUCLEOTIDE SEQUENCE [LARGE SCALE GENOMIC DNA]</scope>
    <source>
        <strain evidence="2 3">DSM 18048</strain>
    </source>
</reference>
<dbReference type="PANTHER" id="PTHR48098">
    <property type="entry name" value="ENTEROCHELIN ESTERASE-RELATED"/>
    <property type="match status" value="1"/>
</dbReference>
<sequence length="296" mass="31412">MPTHELRPSTLASSAVLSVLALAALTSGAAGPPPSGRVVTLSLVQSPELGNVRNVFVYLPPSYDRGVKRYPVLYLQDGQNVFDPGGSLSGREWGADEAADALAARGVEAIVVGVANIGANRAAEYVPYAIDANDRSTRADRYATFLVKTLKPMIDGRFRTKPDRQDTGIGGSSFGAIVSLYAALQHPDTFGFVAAFSPSLWVADGAMLHAVQNKRFTSPLRAYVDIGTLEGSTPQEAALSVTWTRQLASLLERGGATVRLVVARDQGHNEAAWAARFPSVLEWFAGGSARSAVRTP</sequence>
<proteinExistence type="predicted"/>
<keyword evidence="1" id="KW-0732">Signal</keyword>
<dbReference type="Pfam" id="PF00756">
    <property type="entry name" value="Esterase"/>
    <property type="match status" value="1"/>
</dbReference>
<protein>
    <submittedName>
        <fullName evidence="2">Putative alpha/beta superfamily hydrolase</fullName>
    </submittedName>
</protein>
<feature type="signal peptide" evidence="1">
    <location>
        <begin position="1"/>
        <end position="23"/>
    </location>
</feature>
<accession>A0A318S3A7</accession>
<dbReference type="InterPro" id="IPR029058">
    <property type="entry name" value="AB_hydrolase_fold"/>
</dbReference>
<dbReference type="RefSeq" id="WP_110888896.1">
    <property type="nucleotide sequence ID" value="NZ_QJSX01000028.1"/>
</dbReference>
<gene>
    <name evidence="2" type="ORF">DES52_12826</name>
</gene>
<dbReference type="GO" id="GO:0016787">
    <property type="term" value="F:hydrolase activity"/>
    <property type="evidence" value="ECO:0007669"/>
    <property type="project" value="UniProtKB-KW"/>
</dbReference>
<dbReference type="Gene3D" id="3.40.50.1820">
    <property type="entry name" value="alpha/beta hydrolase"/>
    <property type="match status" value="1"/>
</dbReference>
<dbReference type="Proteomes" id="UP000248326">
    <property type="component" value="Unassembled WGS sequence"/>
</dbReference>
<evidence type="ECO:0000256" key="1">
    <source>
        <dbReference type="SAM" id="SignalP"/>
    </source>
</evidence>
<keyword evidence="3" id="KW-1185">Reference proteome</keyword>